<sequence length="164" mass="17915">MASTPTVRVATVDDAAAFAACQLECWREAYTELWGEERLAELDLDDLTARRTAEIADGSAVHVLAELDGEVIGVAISGPSRDEDAPTPEEVYATFVRQQHQGSGIADDLLEATIDGRPVSLWTYRDNPRAAAFYVNHGFIPDGAERPDSMGIMEIRMVRAHPQS</sequence>
<dbReference type="RefSeq" id="WP_171200838.1">
    <property type="nucleotide sequence ID" value="NZ_JABEND010000010.1"/>
</dbReference>
<dbReference type="Pfam" id="PF13508">
    <property type="entry name" value="Acetyltransf_7"/>
    <property type="match status" value="1"/>
</dbReference>
<reference evidence="2 3" key="1">
    <citation type="submission" date="2020-05" db="EMBL/GenBank/DDBJ databases">
        <title>Nakamurella sp. DB0629 isolated from air conditioner.</title>
        <authorList>
            <person name="Kim D.H."/>
            <person name="Kim D.-U."/>
        </authorList>
    </citation>
    <scope>NUCLEOTIDE SEQUENCE [LARGE SCALE GENOMIC DNA]</scope>
    <source>
        <strain evidence="2 3">DB0629</strain>
    </source>
</reference>
<protein>
    <submittedName>
        <fullName evidence="2">GNAT family N-acetyltransferase</fullName>
    </submittedName>
</protein>
<dbReference type="SUPFAM" id="SSF55729">
    <property type="entry name" value="Acyl-CoA N-acyltransferases (Nat)"/>
    <property type="match status" value="1"/>
</dbReference>
<name>A0A849AC24_9ACTN</name>
<evidence type="ECO:0000313" key="3">
    <source>
        <dbReference type="Proteomes" id="UP000562984"/>
    </source>
</evidence>
<dbReference type="EMBL" id="JABEND010000010">
    <property type="protein sequence ID" value="NNG37146.1"/>
    <property type="molecule type" value="Genomic_DNA"/>
</dbReference>
<organism evidence="2 3">
    <name type="scientific">Nakamurella aerolata</name>
    <dbReference type="NCBI Taxonomy" id="1656892"/>
    <lineage>
        <taxon>Bacteria</taxon>
        <taxon>Bacillati</taxon>
        <taxon>Actinomycetota</taxon>
        <taxon>Actinomycetes</taxon>
        <taxon>Nakamurellales</taxon>
        <taxon>Nakamurellaceae</taxon>
        <taxon>Nakamurella</taxon>
    </lineage>
</organism>
<dbReference type="GO" id="GO:0016747">
    <property type="term" value="F:acyltransferase activity, transferring groups other than amino-acyl groups"/>
    <property type="evidence" value="ECO:0007669"/>
    <property type="project" value="InterPro"/>
</dbReference>
<accession>A0A849AC24</accession>
<dbReference type="InterPro" id="IPR000182">
    <property type="entry name" value="GNAT_dom"/>
</dbReference>
<dbReference type="Gene3D" id="3.40.630.30">
    <property type="match status" value="1"/>
</dbReference>
<dbReference type="PROSITE" id="PS51186">
    <property type="entry name" value="GNAT"/>
    <property type="match status" value="1"/>
</dbReference>
<evidence type="ECO:0000259" key="1">
    <source>
        <dbReference type="PROSITE" id="PS51186"/>
    </source>
</evidence>
<dbReference type="AlphaFoldDB" id="A0A849AC24"/>
<dbReference type="CDD" id="cd04301">
    <property type="entry name" value="NAT_SF"/>
    <property type="match status" value="1"/>
</dbReference>
<dbReference type="InterPro" id="IPR016181">
    <property type="entry name" value="Acyl_CoA_acyltransferase"/>
</dbReference>
<dbReference type="Proteomes" id="UP000562984">
    <property type="component" value="Unassembled WGS sequence"/>
</dbReference>
<proteinExistence type="predicted"/>
<keyword evidence="2" id="KW-0808">Transferase</keyword>
<feature type="domain" description="N-acetyltransferase" evidence="1">
    <location>
        <begin position="5"/>
        <end position="162"/>
    </location>
</feature>
<comment type="caution">
    <text evidence="2">The sequence shown here is derived from an EMBL/GenBank/DDBJ whole genome shotgun (WGS) entry which is preliminary data.</text>
</comment>
<evidence type="ECO:0000313" key="2">
    <source>
        <dbReference type="EMBL" id="NNG37146.1"/>
    </source>
</evidence>
<gene>
    <name evidence="2" type="ORF">HKD39_15830</name>
</gene>
<keyword evidence="3" id="KW-1185">Reference proteome</keyword>